<evidence type="ECO:0000313" key="2">
    <source>
        <dbReference type="Proteomes" id="UP000324222"/>
    </source>
</evidence>
<gene>
    <name evidence="1" type="ORF">E2C01_074493</name>
</gene>
<protein>
    <submittedName>
        <fullName evidence="1">Uncharacterized protein</fullName>
    </submittedName>
</protein>
<accession>A0A5B7ICL8</accession>
<dbReference type="Proteomes" id="UP000324222">
    <property type="component" value="Unassembled WGS sequence"/>
</dbReference>
<keyword evidence="2" id="KW-1185">Reference proteome</keyword>
<dbReference type="EMBL" id="VSRR010052504">
    <property type="protein sequence ID" value="MPC79935.1"/>
    <property type="molecule type" value="Genomic_DNA"/>
</dbReference>
<evidence type="ECO:0000313" key="1">
    <source>
        <dbReference type="EMBL" id="MPC79935.1"/>
    </source>
</evidence>
<organism evidence="1 2">
    <name type="scientific">Portunus trituberculatus</name>
    <name type="common">Swimming crab</name>
    <name type="synonym">Neptunus trituberculatus</name>
    <dbReference type="NCBI Taxonomy" id="210409"/>
    <lineage>
        <taxon>Eukaryota</taxon>
        <taxon>Metazoa</taxon>
        <taxon>Ecdysozoa</taxon>
        <taxon>Arthropoda</taxon>
        <taxon>Crustacea</taxon>
        <taxon>Multicrustacea</taxon>
        <taxon>Malacostraca</taxon>
        <taxon>Eumalacostraca</taxon>
        <taxon>Eucarida</taxon>
        <taxon>Decapoda</taxon>
        <taxon>Pleocyemata</taxon>
        <taxon>Brachyura</taxon>
        <taxon>Eubrachyura</taxon>
        <taxon>Portunoidea</taxon>
        <taxon>Portunidae</taxon>
        <taxon>Portuninae</taxon>
        <taxon>Portunus</taxon>
    </lineage>
</organism>
<reference evidence="1 2" key="1">
    <citation type="submission" date="2019-05" db="EMBL/GenBank/DDBJ databases">
        <title>Another draft genome of Portunus trituberculatus and its Hox gene families provides insights of decapod evolution.</title>
        <authorList>
            <person name="Jeong J.-H."/>
            <person name="Song I."/>
            <person name="Kim S."/>
            <person name="Choi T."/>
            <person name="Kim D."/>
            <person name="Ryu S."/>
            <person name="Kim W."/>
        </authorList>
    </citation>
    <scope>NUCLEOTIDE SEQUENCE [LARGE SCALE GENOMIC DNA]</scope>
    <source>
        <tissue evidence="1">Muscle</tissue>
    </source>
</reference>
<proteinExistence type="predicted"/>
<dbReference type="AlphaFoldDB" id="A0A5B7ICL8"/>
<comment type="caution">
    <text evidence="1">The sequence shown here is derived from an EMBL/GenBank/DDBJ whole genome shotgun (WGS) entry which is preliminary data.</text>
</comment>
<sequence>MAGLPRWTGVSGRAPGITEAGEVAGGRWGWREAGLRGHVLGLEGRRGRHSPLAYLLVVVTGSDGGLN</sequence>
<name>A0A5B7ICL8_PORTR</name>